<organism evidence="13 14">
    <name type="scientific">Rhodotorula toruloides</name>
    <name type="common">Yeast</name>
    <name type="synonym">Rhodosporidium toruloides</name>
    <dbReference type="NCBI Taxonomy" id="5286"/>
    <lineage>
        <taxon>Eukaryota</taxon>
        <taxon>Fungi</taxon>
        <taxon>Dikarya</taxon>
        <taxon>Basidiomycota</taxon>
        <taxon>Pucciniomycotina</taxon>
        <taxon>Microbotryomycetes</taxon>
        <taxon>Sporidiobolales</taxon>
        <taxon>Sporidiobolaceae</taxon>
        <taxon>Rhodotorula</taxon>
    </lineage>
</organism>
<evidence type="ECO:0000256" key="4">
    <source>
        <dbReference type="ARBA" id="ARBA00013139"/>
    </source>
</evidence>
<evidence type="ECO:0000256" key="3">
    <source>
        <dbReference type="ARBA" id="ARBA00005970"/>
    </source>
</evidence>
<dbReference type="InterPro" id="IPR029062">
    <property type="entry name" value="Class_I_gatase-like"/>
</dbReference>
<dbReference type="SUPFAM" id="SSF52317">
    <property type="entry name" value="Class I glutamine amidotransferase-like"/>
    <property type="match status" value="1"/>
</dbReference>
<comment type="similarity">
    <text evidence="3">In the C-terminal section; belongs to the anthranilate synthase component I family.</text>
</comment>
<dbReference type="GO" id="GO:0046656">
    <property type="term" value="P:folic acid biosynthetic process"/>
    <property type="evidence" value="ECO:0007669"/>
    <property type="project" value="UniProtKB-KW"/>
</dbReference>
<keyword evidence="14" id="KW-1185">Reference proteome</keyword>
<keyword evidence="7" id="KW-0315">Glutamine amidotransferase</keyword>
<dbReference type="InterPro" id="IPR015890">
    <property type="entry name" value="Chorismate_C"/>
</dbReference>
<evidence type="ECO:0000256" key="10">
    <source>
        <dbReference type="SAM" id="MobiDB-lite"/>
    </source>
</evidence>
<evidence type="ECO:0000256" key="1">
    <source>
        <dbReference type="ARBA" id="ARBA00001000"/>
    </source>
</evidence>
<dbReference type="PANTHER" id="PTHR11236:SF18">
    <property type="entry name" value="AMINODEOXYCHORISMATE SYNTHASE"/>
    <property type="match status" value="1"/>
</dbReference>
<dbReference type="Gene3D" id="3.60.120.10">
    <property type="entry name" value="Anthranilate synthase"/>
    <property type="match status" value="1"/>
</dbReference>
<evidence type="ECO:0000313" key="13">
    <source>
        <dbReference type="EMBL" id="CTR06506.1"/>
    </source>
</evidence>
<dbReference type="EMBL" id="CWKI01000004">
    <property type="protein sequence ID" value="CTR06506.1"/>
    <property type="molecule type" value="Genomic_DNA"/>
</dbReference>
<evidence type="ECO:0000256" key="5">
    <source>
        <dbReference type="ARBA" id="ARBA00022679"/>
    </source>
</evidence>
<dbReference type="InterPro" id="IPR005801">
    <property type="entry name" value="ADC_synthase"/>
</dbReference>
<proteinExistence type="inferred from homology"/>
<dbReference type="InterPro" id="IPR006221">
    <property type="entry name" value="TrpG/PapA_dom"/>
</dbReference>
<keyword evidence="6" id="KW-0289">Folate biosynthesis</keyword>
<reference evidence="13 14" key="1">
    <citation type="submission" date="2015-07" db="EMBL/GenBank/DDBJ databases">
        <authorList>
            <person name="Cajimat M.N.B."/>
            <person name="Milazzo M.L."/>
            <person name="Fulhorst C.F."/>
        </authorList>
    </citation>
    <scope>NUCLEOTIDE SEQUENCE [LARGE SCALE GENOMIC DNA]</scope>
    <source>
        <strain evidence="13">Single colony</strain>
    </source>
</reference>
<dbReference type="CDD" id="cd01743">
    <property type="entry name" value="GATase1_Anthranilate_Synthase"/>
    <property type="match status" value="1"/>
</dbReference>
<protein>
    <recommendedName>
        <fullName evidence="4">aminodeoxychorismate synthase</fullName>
        <ecNumber evidence="4">2.6.1.85</ecNumber>
    </recommendedName>
    <alternativeName>
        <fullName evidence="8">Para-aminobenzoate synthase</fullName>
    </alternativeName>
    <alternativeName>
        <fullName evidence="9">p-aminobenzoic acid synthase</fullName>
    </alternativeName>
</protein>
<accession>A0A0K3CH40</accession>
<dbReference type="UniPathway" id="UPA00077">
    <property type="reaction ID" value="UER00149"/>
</dbReference>
<dbReference type="STRING" id="5286.A0A0K3CH40"/>
<evidence type="ECO:0000256" key="2">
    <source>
        <dbReference type="ARBA" id="ARBA00005009"/>
    </source>
</evidence>
<feature type="compositionally biased region" description="Basic and acidic residues" evidence="10">
    <location>
        <begin position="269"/>
        <end position="280"/>
    </location>
</feature>
<evidence type="ECO:0000259" key="11">
    <source>
        <dbReference type="Pfam" id="PF00117"/>
    </source>
</evidence>
<evidence type="ECO:0000256" key="7">
    <source>
        <dbReference type="ARBA" id="ARBA00022962"/>
    </source>
</evidence>
<dbReference type="PANTHER" id="PTHR11236">
    <property type="entry name" value="AMINOBENZOATE/ANTHRANILATE SYNTHASE"/>
    <property type="match status" value="1"/>
</dbReference>
<dbReference type="GO" id="GO:0046654">
    <property type="term" value="P:tetrahydrofolate biosynthetic process"/>
    <property type="evidence" value="ECO:0007669"/>
    <property type="project" value="UniProtKB-UniPathway"/>
</dbReference>
<feature type="region of interest" description="Disordered" evidence="10">
    <location>
        <begin position="471"/>
        <end position="493"/>
    </location>
</feature>
<dbReference type="PROSITE" id="PS51273">
    <property type="entry name" value="GATASE_TYPE_1"/>
    <property type="match status" value="1"/>
</dbReference>
<name>A0A0K3CH40_RHOTO</name>
<gene>
    <name evidence="13" type="primary">FGENESH: predicted gene_4.143</name>
    <name evidence="13" type="ORF">BN2166_0023670</name>
</gene>
<dbReference type="SUPFAM" id="SSF56322">
    <property type="entry name" value="ADC synthase"/>
    <property type="match status" value="1"/>
</dbReference>
<dbReference type="GO" id="GO:0008153">
    <property type="term" value="P:4-aminobenzoate biosynthetic process"/>
    <property type="evidence" value="ECO:0007669"/>
    <property type="project" value="TreeGrafter"/>
</dbReference>
<dbReference type="InterPro" id="IPR017926">
    <property type="entry name" value="GATASE"/>
</dbReference>
<dbReference type="PRINTS" id="PR00095">
    <property type="entry name" value="ANTSNTHASEI"/>
</dbReference>
<sequence>MASDTGRRRLPTVLVLDFWDSYTLNVLRLVHQIAAGIHFDGEQEWDCTDWQDRVVVLNVDSLSWDSFEHDILPHIDCVVLGPGPGTPHRQADFSWPTRLIQQVGDRVPVFGLCLGLQGLATSFGGTVVEAFSPKHGQISLIRHTAGLNDSRSLFTDVPSEFEVVQYNSLVVDPKSLPAELEAIAWTEDASGADEIMALRHRERPLYGSISSTCGARILSNFFHLALDFHASASPSRHSSSNLPRHILSLSTACRPPPPRPSSSNPNLRYESRTEKIESDRDWRPQRVFEELVKGRSPLGEVWLDSARPTALPQYAHLFAPQATFAYSVASHSLLIRDAAASRQVHLPAAATFFTTISDAQQALQHATHDSRPDGCPPCPVGFVGSIGYEMKDVTLPLSARPRSRLYEDDKPEAVLAFADRVLSYSYDSGEWFASGLVVTAQRPEEADDPTSGLGAERKEWDGWLSTIRQTLASTPPRTPSQTPAPLPTDFAPDQSRSSYMESIELARQSIIAGNAYELCLTTQFRSTLPADSPLVADPYPLYLQLRATNPAPYSAYFYLLSSDFTLLSSSPERFIRIDRDGRADMKPIKGTVRRALDDFVEDERRKQALEADTKERAENLMIVDLIRNDLLASCTVESVEVPKLMKVETYQTVHQLVTTVVGQLGKGVAPFEAMARAFPPGSMTGAPKLRSLQLLDELERQVPRGAYSGVFGYLAVDGSSDWSVVIRTLVKRELTLGAGGAITHLSDPAKEWEEVLTKVDAVLGRKAS</sequence>
<dbReference type="GO" id="GO:0046820">
    <property type="term" value="F:4-amino-4-deoxychorismate synthase activity"/>
    <property type="evidence" value="ECO:0007669"/>
    <property type="project" value="UniProtKB-EC"/>
</dbReference>
<comment type="pathway">
    <text evidence="2">Cofactor biosynthesis; tetrahydrofolate biosynthesis; 4-aminobenzoate from chorismate: step 1/2.</text>
</comment>
<evidence type="ECO:0000256" key="8">
    <source>
        <dbReference type="ARBA" id="ARBA00031329"/>
    </source>
</evidence>
<feature type="domain" description="Chorismate-utilising enzyme C-terminal" evidence="12">
    <location>
        <begin position="496"/>
        <end position="758"/>
    </location>
</feature>
<dbReference type="Proteomes" id="UP000199069">
    <property type="component" value="Unassembled WGS sequence"/>
</dbReference>
<dbReference type="GO" id="GO:0005737">
    <property type="term" value="C:cytoplasm"/>
    <property type="evidence" value="ECO:0007669"/>
    <property type="project" value="TreeGrafter"/>
</dbReference>
<dbReference type="Pfam" id="PF00425">
    <property type="entry name" value="Chorismate_bind"/>
    <property type="match status" value="1"/>
</dbReference>
<dbReference type="GO" id="GO:0000162">
    <property type="term" value="P:L-tryptophan biosynthetic process"/>
    <property type="evidence" value="ECO:0007669"/>
    <property type="project" value="TreeGrafter"/>
</dbReference>
<evidence type="ECO:0000259" key="12">
    <source>
        <dbReference type="Pfam" id="PF00425"/>
    </source>
</evidence>
<feature type="domain" description="Glutamine amidotransferase" evidence="11">
    <location>
        <begin position="61"/>
        <end position="207"/>
    </location>
</feature>
<dbReference type="Pfam" id="PF00117">
    <property type="entry name" value="GATase"/>
    <property type="match status" value="1"/>
</dbReference>
<comment type="catalytic activity">
    <reaction evidence="1">
        <text>chorismate + L-glutamine = 4-amino-4-deoxychorismate + L-glutamate</text>
        <dbReference type="Rhea" id="RHEA:11672"/>
        <dbReference type="ChEBI" id="CHEBI:29748"/>
        <dbReference type="ChEBI" id="CHEBI:29985"/>
        <dbReference type="ChEBI" id="CHEBI:58359"/>
        <dbReference type="ChEBI" id="CHEBI:58406"/>
        <dbReference type="EC" id="2.6.1.85"/>
    </reaction>
</comment>
<evidence type="ECO:0000256" key="6">
    <source>
        <dbReference type="ARBA" id="ARBA00022909"/>
    </source>
</evidence>
<evidence type="ECO:0000256" key="9">
    <source>
        <dbReference type="ARBA" id="ARBA00031904"/>
    </source>
</evidence>
<dbReference type="AlphaFoldDB" id="A0A0K3CH40"/>
<feature type="region of interest" description="Disordered" evidence="10">
    <location>
        <begin position="249"/>
        <end position="280"/>
    </location>
</feature>
<dbReference type="OMA" id="TQWHPES"/>
<dbReference type="InterPro" id="IPR019999">
    <property type="entry name" value="Anth_synth_I-like"/>
</dbReference>
<dbReference type="EC" id="2.6.1.85" evidence="4"/>
<feature type="compositionally biased region" description="Pro residues" evidence="10">
    <location>
        <begin position="476"/>
        <end position="486"/>
    </location>
</feature>
<evidence type="ECO:0000313" key="14">
    <source>
        <dbReference type="Proteomes" id="UP000199069"/>
    </source>
</evidence>
<keyword evidence="5" id="KW-0808">Transferase</keyword>
<dbReference type="Gene3D" id="3.40.50.880">
    <property type="match status" value="1"/>
</dbReference>